<keyword evidence="4" id="KW-1185">Reference proteome</keyword>
<keyword evidence="2" id="KW-0472">Membrane</keyword>
<feature type="compositionally biased region" description="Low complexity" evidence="1">
    <location>
        <begin position="263"/>
        <end position="274"/>
    </location>
</feature>
<gene>
    <name evidence="3" type="ORF">GCM10011588_64410</name>
</gene>
<feature type="transmembrane region" description="Helical" evidence="2">
    <location>
        <begin position="144"/>
        <end position="166"/>
    </location>
</feature>
<organism evidence="3 4">
    <name type="scientific">Nocardia jinanensis</name>
    <dbReference type="NCBI Taxonomy" id="382504"/>
    <lineage>
        <taxon>Bacteria</taxon>
        <taxon>Bacillati</taxon>
        <taxon>Actinomycetota</taxon>
        <taxon>Actinomycetes</taxon>
        <taxon>Mycobacteriales</taxon>
        <taxon>Nocardiaceae</taxon>
        <taxon>Nocardia</taxon>
    </lineage>
</organism>
<reference evidence="3" key="1">
    <citation type="journal article" date="2014" name="Int. J. Syst. Evol. Microbiol.">
        <title>Complete genome sequence of Corynebacterium casei LMG S-19264T (=DSM 44701T), isolated from a smear-ripened cheese.</title>
        <authorList>
            <consortium name="US DOE Joint Genome Institute (JGI-PGF)"/>
            <person name="Walter F."/>
            <person name="Albersmeier A."/>
            <person name="Kalinowski J."/>
            <person name="Ruckert C."/>
        </authorList>
    </citation>
    <scope>NUCLEOTIDE SEQUENCE</scope>
    <source>
        <strain evidence="3">CGMCC 4.3508</strain>
    </source>
</reference>
<sequence length="282" mass="29869">MSNGVRLFLIATRYGLIEHARNRFAMLLVAVFVPVLITLARVAVTDIEVPFRLRDTGLVLRADGNELAQLSAALMVVSLIVGFMMFAATFSSGAFDRRLSMAGYPRVALGMAKIACLVSASAVVCVYATAIICCYWSPRQPVLLAAALFAAAMTYGALGVALGALLRREVEGMFAIAMISCVDMAVQNPIASAGADSDLVRWLPSYGAMQASSAAGFSDATPFAGFAVQLTWFAASALIGLVAFHLRTRSALRPIPRIRIPGPRTLGPRIPGTTEAGQPAKQ</sequence>
<feature type="transmembrane region" description="Helical" evidence="2">
    <location>
        <begin position="114"/>
        <end position="138"/>
    </location>
</feature>
<evidence type="ECO:0000313" key="4">
    <source>
        <dbReference type="Proteomes" id="UP000638263"/>
    </source>
</evidence>
<accession>A0A917VYS7</accession>
<evidence type="ECO:0000256" key="2">
    <source>
        <dbReference type="SAM" id="Phobius"/>
    </source>
</evidence>
<feature type="transmembrane region" description="Helical" evidence="2">
    <location>
        <begin position="70"/>
        <end position="93"/>
    </location>
</feature>
<proteinExistence type="predicted"/>
<evidence type="ECO:0000256" key="1">
    <source>
        <dbReference type="SAM" id="MobiDB-lite"/>
    </source>
</evidence>
<feature type="transmembrane region" description="Helical" evidence="2">
    <location>
        <begin position="223"/>
        <end position="244"/>
    </location>
</feature>
<evidence type="ECO:0000313" key="3">
    <source>
        <dbReference type="EMBL" id="GGL40747.1"/>
    </source>
</evidence>
<dbReference type="RefSeq" id="WP_063000569.1">
    <property type="nucleotide sequence ID" value="NZ_BMMH01000027.1"/>
</dbReference>
<feature type="transmembrane region" description="Helical" evidence="2">
    <location>
        <begin position="173"/>
        <end position="195"/>
    </location>
</feature>
<name>A0A917VYS7_9NOCA</name>
<reference evidence="3" key="2">
    <citation type="submission" date="2020-09" db="EMBL/GenBank/DDBJ databases">
        <authorList>
            <person name="Sun Q."/>
            <person name="Zhou Y."/>
        </authorList>
    </citation>
    <scope>NUCLEOTIDE SEQUENCE</scope>
    <source>
        <strain evidence="3">CGMCC 4.3508</strain>
    </source>
</reference>
<keyword evidence="2" id="KW-1133">Transmembrane helix</keyword>
<keyword evidence="2" id="KW-0812">Transmembrane</keyword>
<dbReference type="AlphaFoldDB" id="A0A917VYS7"/>
<feature type="transmembrane region" description="Helical" evidence="2">
    <location>
        <begin position="24"/>
        <end position="44"/>
    </location>
</feature>
<protein>
    <submittedName>
        <fullName evidence="3">Uncharacterized protein</fullName>
    </submittedName>
</protein>
<dbReference type="EMBL" id="BMMH01000027">
    <property type="protein sequence ID" value="GGL40747.1"/>
    <property type="molecule type" value="Genomic_DNA"/>
</dbReference>
<comment type="caution">
    <text evidence="3">The sequence shown here is derived from an EMBL/GenBank/DDBJ whole genome shotgun (WGS) entry which is preliminary data.</text>
</comment>
<feature type="region of interest" description="Disordered" evidence="1">
    <location>
        <begin position="263"/>
        <end position="282"/>
    </location>
</feature>
<dbReference type="Proteomes" id="UP000638263">
    <property type="component" value="Unassembled WGS sequence"/>
</dbReference>